<proteinExistence type="predicted"/>
<evidence type="ECO:0000313" key="3">
    <source>
        <dbReference type="Proteomes" id="UP001165065"/>
    </source>
</evidence>
<accession>A0A9W7L1Z7</accession>
<keyword evidence="3" id="KW-1185">Reference proteome</keyword>
<reference evidence="3" key="1">
    <citation type="journal article" date="2023" name="Commun. Biol.">
        <title>Genome analysis of Parmales, the sister group of diatoms, reveals the evolutionary specialization of diatoms from phago-mixotrophs to photoautotrophs.</title>
        <authorList>
            <person name="Ban H."/>
            <person name="Sato S."/>
            <person name="Yoshikawa S."/>
            <person name="Yamada K."/>
            <person name="Nakamura Y."/>
            <person name="Ichinomiya M."/>
            <person name="Sato N."/>
            <person name="Blanc-Mathieu R."/>
            <person name="Endo H."/>
            <person name="Kuwata A."/>
            <person name="Ogata H."/>
        </authorList>
    </citation>
    <scope>NUCLEOTIDE SEQUENCE [LARGE SCALE GENOMIC DNA]</scope>
</reference>
<comment type="caution">
    <text evidence="2">The sequence shown here is derived from an EMBL/GenBank/DDBJ whole genome shotgun (WGS) entry which is preliminary data.</text>
</comment>
<dbReference type="AlphaFoldDB" id="A0A9W7L1Z7"/>
<dbReference type="OrthoDB" id="10448954at2759"/>
<sequence>MACYLNTIALISWSSNVPYPVVQALASIMEGLLRKDSPTSSIVLPLLKTIAVLPVGKDHVKRSGLKKSFITLAKLLKLEGYEWIEDKTKVDEELENCIESLKKRWKEGGDEEGRVEEGGGVVGRLKEIFESEEMSLKLEVAKRSKLRMEGSFESIRGKGIRDVNSLRLMKGREKREGEKEMERRREEEELKRKRSENRDVMRRIREEEERRREEAEEEERRREEAVNEEDMFGGDDSDEEMNRAPSPVASVMGMLGAPDIQPSSGDKRRKTVGFKEQMVDKVARFEKGEHGVAESNQLDL</sequence>
<name>A0A9W7L1Z7_9STRA</name>
<feature type="compositionally biased region" description="Acidic residues" evidence="1">
    <location>
        <begin position="226"/>
        <end position="239"/>
    </location>
</feature>
<evidence type="ECO:0000313" key="2">
    <source>
        <dbReference type="EMBL" id="GMI23782.1"/>
    </source>
</evidence>
<dbReference type="Proteomes" id="UP001165065">
    <property type="component" value="Unassembled WGS sequence"/>
</dbReference>
<protein>
    <submittedName>
        <fullName evidence="2">Uncharacterized protein</fullName>
    </submittedName>
</protein>
<evidence type="ECO:0000256" key="1">
    <source>
        <dbReference type="SAM" id="MobiDB-lite"/>
    </source>
</evidence>
<gene>
    <name evidence="2" type="ORF">TrCOL_g8652</name>
</gene>
<dbReference type="EMBL" id="BRYA01000575">
    <property type="protein sequence ID" value="GMI23782.1"/>
    <property type="molecule type" value="Genomic_DNA"/>
</dbReference>
<feature type="region of interest" description="Disordered" evidence="1">
    <location>
        <begin position="171"/>
        <end position="274"/>
    </location>
</feature>
<feature type="compositionally biased region" description="Basic and acidic residues" evidence="1">
    <location>
        <begin position="171"/>
        <end position="225"/>
    </location>
</feature>
<organism evidence="2 3">
    <name type="scientific">Triparma columacea</name>
    <dbReference type="NCBI Taxonomy" id="722753"/>
    <lineage>
        <taxon>Eukaryota</taxon>
        <taxon>Sar</taxon>
        <taxon>Stramenopiles</taxon>
        <taxon>Ochrophyta</taxon>
        <taxon>Bolidophyceae</taxon>
        <taxon>Parmales</taxon>
        <taxon>Triparmaceae</taxon>
        <taxon>Triparma</taxon>
    </lineage>
</organism>